<dbReference type="InterPro" id="IPR032675">
    <property type="entry name" value="LRR_dom_sf"/>
</dbReference>
<dbReference type="SUPFAM" id="SSF52058">
    <property type="entry name" value="L domain-like"/>
    <property type="match status" value="1"/>
</dbReference>
<evidence type="ECO:0000313" key="4">
    <source>
        <dbReference type="EMBL" id="CAF0725737.1"/>
    </source>
</evidence>
<keyword evidence="5" id="KW-1185">Reference proteome</keyword>
<evidence type="ECO:0000256" key="3">
    <source>
        <dbReference type="ARBA" id="ARBA00022737"/>
    </source>
</evidence>
<dbReference type="Pfam" id="PF13855">
    <property type="entry name" value="LRR_8"/>
    <property type="match status" value="1"/>
</dbReference>
<evidence type="ECO:0000256" key="2">
    <source>
        <dbReference type="ARBA" id="ARBA00022729"/>
    </source>
</evidence>
<dbReference type="PANTHER" id="PTHR45842:SF22">
    <property type="entry name" value="INSULIN-LIKE GROWTH FACTOR-BINDING PROTEIN COMPLEX ACID LABILE SUBUNIT ISOFORM X1"/>
    <property type="match status" value="1"/>
</dbReference>
<dbReference type="SMART" id="SM00369">
    <property type="entry name" value="LRR_TYP"/>
    <property type="match status" value="4"/>
</dbReference>
<accession>A0A813MLL3</accession>
<dbReference type="OrthoDB" id="1055097at2759"/>
<dbReference type="InterPro" id="IPR001611">
    <property type="entry name" value="Leu-rich_rpt"/>
</dbReference>
<dbReference type="InterPro" id="IPR003591">
    <property type="entry name" value="Leu-rich_rpt_typical-subtyp"/>
</dbReference>
<dbReference type="PROSITE" id="PS51450">
    <property type="entry name" value="LRR"/>
    <property type="match status" value="1"/>
</dbReference>
<evidence type="ECO:0000256" key="1">
    <source>
        <dbReference type="ARBA" id="ARBA00022614"/>
    </source>
</evidence>
<sequence>MKLLKKELIEYFDELKNEIDINCEKKLCIDSSEAERLKIEKIRSNYLYQVNRIYANNLQKYEIVKELDYEQINFDDWEFCFLIPSDNEIGFLILINHYISKELQLYLRSPDFSERNQYYKKLTNRDLILACLLNNILSEKFSLFRYKSIDLNIIDLRDPKQNIIKSFRLGDAGLFSIKSKDLYLIDSLIDKTHLTRWYLELSKTILEENFFSNFENILTLDIKSEKSSYLKPNCLNGLHNLKFLKIFWNASILEENIFSNLENLTEIHFRESLIRVLGENAFKNLPKVNTIDICGSRIEEIASNSFSDLNSLEYLNLAKNFITSLPDNVFNGLKNLTALNLNNCLVVEIEAKFFNNLENLEFLAINQNKKPGKVSNLDGLKLPKLKFLDINSRKVPKFDLSLEILVIDGLEQFKENMFDRLSSLQILVICLDEKFLNEIKKEFFENMDKLAHVVFKFDRLNIESIDFIKNNYDYYKAFLKKPNANLDLIISLRQFKISCFPRNHAVEFIKSEMKVNQITKSVICKDIDGYAKLLN</sequence>
<dbReference type="AlphaFoldDB" id="A0A813MLL3"/>
<organism evidence="4 5">
    <name type="scientific">Brachionus calyciflorus</name>
    <dbReference type="NCBI Taxonomy" id="104777"/>
    <lineage>
        <taxon>Eukaryota</taxon>
        <taxon>Metazoa</taxon>
        <taxon>Spiralia</taxon>
        <taxon>Gnathifera</taxon>
        <taxon>Rotifera</taxon>
        <taxon>Eurotatoria</taxon>
        <taxon>Monogononta</taxon>
        <taxon>Pseudotrocha</taxon>
        <taxon>Ploima</taxon>
        <taxon>Brachionidae</taxon>
        <taxon>Brachionus</taxon>
    </lineage>
</organism>
<keyword evidence="3" id="KW-0677">Repeat</keyword>
<dbReference type="InterPro" id="IPR026906">
    <property type="entry name" value="LRR_5"/>
</dbReference>
<evidence type="ECO:0000313" key="5">
    <source>
        <dbReference type="Proteomes" id="UP000663879"/>
    </source>
</evidence>
<comment type="caution">
    <text evidence="4">The sequence shown here is derived from an EMBL/GenBank/DDBJ whole genome shotgun (WGS) entry which is preliminary data.</text>
</comment>
<dbReference type="Proteomes" id="UP000663879">
    <property type="component" value="Unassembled WGS sequence"/>
</dbReference>
<keyword evidence="2" id="KW-0732">Signal</keyword>
<name>A0A813MLL3_9BILA</name>
<keyword evidence="1" id="KW-0433">Leucine-rich repeat</keyword>
<dbReference type="GO" id="GO:0016020">
    <property type="term" value="C:membrane"/>
    <property type="evidence" value="ECO:0007669"/>
    <property type="project" value="UniProtKB-SubCell"/>
</dbReference>
<dbReference type="Pfam" id="PF13306">
    <property type="entry name" value="LRR_5"/>
    <property type="match status" value="2"/>
</dbReference>
<protein>
    <submittedName>
        <fullName evidence="4">Uncharacterized protein</fullName>
    </submittedName>
</protein>
<reference evidence="4" key="1">
    <citation type="submission" date="2021-02" db="EMBL/GenBank/DDBJ databases">
        <authorList>
            <person name="Nowell W R."/>
        </authorList>
    </citation>
    <scope>NUCLEOTIDE SEQUENCE</scope>
    <source>
        <strain evidence="4">Ploen Becks lab</strain>
    </source>
</reference>
<dbReference type="InterPro" id="IPR050467">
    <property type="entry name" value="LRFN"/>
</dbReference>
<dbReference type="Gene3D" id="3.80.10.10">
    <property type="entry name" value="Ribonuclease Inhibitor"/>
    <property type="match status" value="1"/>
</dbReference>
<dbReference type="EMBL" id="CAJNOC010000197">
    <property type="protein sequence ID" value="CAF0725737.1"/>
    <property type="molecule type" value="Genomic_DNA"/>
</dbReference>
<proteinExistence type="predicted"/>
<gene>
    <name evidence="4" type="ORF">OXX778_LOCUS2500</name>
</gene>
<dbReference type="PANTHER" id="PTHR45842">
    <property type="entry name" value="SYNAPTIC ADHESION-LIKE MOLECULE SALM"/>
    <property type="match status" value="1"/>
</dbReference>